<dbReference type="Ensembl" id="ENSMAMT00000047799.1">
    <property type="protein sequence ID" value="ENSMAMP00000038945.1"/>
    <property type="gene ID" value="ENSMAMG00000012710.2"/>
</dbReference>
<comment type="subcellular location">
    <subcellularLocation>
        <location evidence="8">Cell junction</location>
        <location evidence="8">Tight junction</location>
    </subcellularLocation>
    <subcellularLocation>
        <location evidence="8">Cell membrane</location>
        <topology evidence="8">Multi-pass membrane protein</topology>
    </subcellularLocation>
</comment>
<dbReference type="GeneTree" id="ENSGT00940000155232"/>
<protein>
    <recommendedName>
        <fullName evidence="8">Claudin</fullName>
    </recommendedName>
</protein>
<feature type="transmembrane region" description="Helical" evidence="8">
    <location>
        <begin position="157"/>
        <end position="176"/>
    </location>
</feature>
<keyword evidence="2 8" id="KW-0796">Tight junction</keyword>
<dbReference type="GO" id="GO:0005198">
    <property type="term" value="F:structural molecule activity"/>
    <property type="evidence" value="ECO:0007669"/>
    <property type="project" value="InterPro"/>
</dbReference>
<evidence type="ECO:0000256" key="9">
    <source>
        <dbReference type="SAM" id="SignalP"/>
    </source>
</evidence>
<dbReference type="PROSITE" id="PS01346">
    <property type="entry name" value="CLAUDIN"/>
    <property type="match status" value="1"/>
</dbReference>
<feature type="transmembrane region" description="Helical" evidence="8">
    <location>
        <begin position="119"/>
        <end position="137"/>
    </location>
</feature>
<dbReference type="Pfam" id="PF00822">
    <property type="entry name" value="PMP22_Claudin"/>
    <property type="match status" value="1"/>
</dbReference>
<keyword evidence="6 8" id="KW-1133">Transmembrane helix</keyword>
<dbReference type="InterPro" id="IPR004031">
    <property type="entry name" value="PMP22/EMP/MP20/Claudin"/>
</dbReference>
<keyword evidence="3 8" id="KW-1003">Cell membrane</keyword>
<dbReference type="InterPro" id="IPR006187">
    <property type="entry name" value="Claudin"/>
</dbReference>
<evidence type="ECO:0000256" key="6">
    <source>
        <dbReference type="ARBA" id="ARBA00022989"/>
    </source>
</evidence>
<dbReference type="InterPro" id="IPR017974">
    <property type="entry name" value="Claudin_CS"/>
</dbReference>
<feature type="signal peptide" evidence="9">
    <location>
        <begin position="1"/>
        <end position="21"/>
    </location>
</feature>
<keyword evidence="11" id="KW-1185">Reference proteome</keyword>
<sequence length="243" mass="26773">MYMEMGCFVLCVFGWILVCSTMPIESWTWSEVGRISLTTAHFFSNLWKDCVSDSTGISDCKRTPSMLALSWDIHMCRALVIISIILSFFGTVLVLVGMKCTKIGGSDIANARVTFAGGMNYLIGGACSMLAFSYFGYKIVAEFQDPTMRAKKFEIGVGVFVGWAGSTLLMVGGLMFTGQDSHTLTLTLSLSHTRARAHTHTLFMLPWLLPVEPTEVGGSSQTIQPITITHDRSCFKNSCYFCD</sequence>
<feature type="transmembrane region" description="Helical" evidence="8">
    <location>
        <begin position="78"/>
        <end position="98"/>
    </location>
</feature>
<dbReference type="GO" id="GO:0005886">
    <property type="term" value="C:plasma membrane"/>
    <property type="evidence" value="ECO:0007669"/>
    <property type="project" value="UniProtKB-SubCell"/>
</dbReference>
<keyword evidence="9" id="KW-0732">Signal</keyword>
<accession>A0A7N8WSM4</accession>
<proteinExistence type="inferred from homology"/>
<evidence type="ECO:0000256" key="8">
    <source>
        <dbReference type="RuleBase" id="RU060637"/>
    </source>
</evidence>
<evidence type="ECO:0000256" key="5">
    <source>
        <dbReference type="ARBA" id="ARBA00022949"/>
    </source>
</evidence>
<keyword evidence="4 8" id="KW-0812">Transmembrane</keyword>
<dbReference type="GO" id="GO:0005923">
    <property type="term" value="C:bicellular tight junction"/>
    <property type="evidence" value="ECO:0007669"/>
    <property type="project" value="UniProtKB-SubCell"/>
</dbReference>
<dbReference type="Proteomes" id="UP000261640">
    <property type="component" value="Unplaced"/>
</dbReference>
<dbReference type="Gene3D" id="1.20.140.150">
    <property type="match status" value="1"/>
</dbReference>
<comment type="function">
    <text evidence="8">Claudins function as major constituents of the tight junction complexes that regulate the permeability of epithelia.</text>
</comment>
<keyword evidence="7 8" id="KW-0472">Membrane</keyword>
<dbReference type="PRINTS" id="PR01077">
    <property type="entry name" value="CLAUDIN"/>
</dbReference>
<name>A0A7N8WSM4_9TELE</name>
<keyword evidence="5 8" id="KW-0965">Cell junction</keyword>
<comment type="caution">
    <text evidence="8">Lacks conserved residue(s) required for the propagation of feature annotation.</text>
</comment>
<dbReference type="AlphaFoldDB" id="A0A7N8WSM4"/>
<evidence type="ECO:0000256" key="1">
    <source>
        <dbReference type="ARBA" id="ARBA00008295"/>
    </source>
</evidence>
<reference evidence="10" key="1">
    <citation type="submission" date="2025-08" db="UniProtKB">
        <authorList>
            <consortium name="Ensembl"/>
        </authorList>
    </citation>
    <scope>IDENTIFICATION</scope>
</reference>
<evidence type="ECO:0000256" key="7">
    <source>
        <dbReference type="ARBA" id="ARBA00023136"/>
    </source>
</evidence>
<evidence type="ECO:0000313" key="11">
    <source>
        <dbReference type="Proteomes" id="UP000261640"/>
    </source>
</evidence>
<reference evidence="10" key="2">
    <citation type="submission" date="2025-09" db="UniProtKB">
        <authorList>
            <consortium name="Ensembl"/>
        </authorList>
    </citation>
    <scope>IDENTIFICATION</scope>
</reference>
<organism evidence="10 11">
    <name type="scientific">Mastacembelus armatus</name>
    <name type="common">zig-zag eel</name>
    <dbReference type="NCBI Taxonomy" id="205130"/>
    <lineage>
        <taxon>Eukaryota</taxon>
        <taxon>Metazoa</taxon>
        <taxon>Chordata</taxon>
        <taxon>Craniata</taxon>
        <taxon>Vertebrata</taxon>
        <taxon>Euteleostomi</taxon>
        <taxon>Actinopterygii</taxon>
        <taxon>Neopterygii</taxon>
        <taxon>Teleostei</taxon>
        <taxon>Neoteleostei</taxon>
        <taxon>Acanthomorphata</taxon>
        <taxon>Anabantaria</taxon>
        <taxon>Synbranchiformes</taxon>
        <taxon>Mastacembelidae</taxon>
        <taxon>Mastacembelus</taxon>
    </lineage>
</organism>
<dbReference type="PANTHER" id="PTHR12002">
    <property type="entry name" value="CLAUDIN"/>
    <property type="match status" value="1"/>
</dbReference>
<feature type="chain" id="PRO_5030968348" description="Claudin" evidence="9">
    <location>
        <begin position="22"/>
        <end position="243"/>
    </location>
</feature>
<evidence type="ECO:0000256" key="3">
    <source>
        <dbReference type="ARBA" id="ARBA00022475"/>
    </source>
</evidence>
<evidence type="ECO:0000256" key="4">
    <source>
        <dbReference type="ARBA" id="ARBA00022692"/>
    </source>
</evidence>
<evidence type="ECO:0000313" key="10">
    <source>
        <dbReference type="Ensembl" id="ENSMAMP00000038945.1"/>
    </source>
</evidence>
<comment type="similarity">
    <text evidence="1 8">Belongs to the claudin family.</text>
</comment>
<evidence type="ECO:0000256" key="2">
    <source>
        <dbReference type="ARBA" id="ARBA00022427"/>
    </source>
</evidence>